<evidence type="ECO:0000256" key="2">
    <source>
        <dbReference type="ARBA" id="ARBA00008053"/>
    </source>
</evidence>
<protein>
    <submittedName>
        <fullName evidence="7">DUF445 family protein</fullName>
    </submittedName>
</protein>
<proteinExistence type="inferred from homology"/>
<dbReference type="Proteomes" id="UP000297975">
    <property type="component" value="Unassembled WGS sequence"/>
</dbReference>
<dbReference type="PANTHER" id="PTHR35791:SF1">
    <property type="entry name" value="UPF0754 MEMBRANE PROTEIN YHEB"/>
    <property type="match status" value="1"/>
</dbReference>
<evidence type="ECO:0000256" key="6">
    <source>
        <dbReference type="SAM" id="Phobius"/>
    </source>
</evidence>
<evidence type="ECO:0000256" key="3">
    <source>
        <dbReference type="ARBA" id="ARBA00022692"/>
    </source>
</evidence>
<reference evidence="7 8" key="1">
    <citation type="submission" date="2019-03" db="EMBL/GenBank/DDBJ databases">
        <authorList>
            <person name="He R.-H."/>
        </authorList>
    </citation>
    <scope>NUCLEOTIDE SEQUENCE [LARGE SCALE GENOMIC DNA]</scope>
    <source>
        <strain evidence="8">SH 714</strain>
    </source>
</reference>
<evidence type="ECO:0000256" key="1">
    <source>
        <dbReference type="ARBA" id="ARBA00004236"/>
    </source>
</evidence>
<keyword evidence="5 6" id="KW-0472">Membrane</keyword>
<keyword evidence="8" id="KW-1185">Reference proteome</keyword>
<feature type="transmembrane region" description="Helical" evidence="6">
    <location>
        <begin position="6"/>
        <end position="25"/>
    </location>
</feature>
<sequence length="378" mass="43406">MNTVLIIFIMIIIGALIGGVTNFLAIKMLFRPYEVVYIGNWRLPFTPGLIPKRRAELAEQLGRVVTEYLVTSDALENKVLEKDFQQKIIAMIHSQIDELIDKEYTVLELIQKIHPEFEVEELEQHVEEMVSGKLKNLYEKNKNKPISELLPEDLLVVIEEQLPHFTTYVINQIEQYLTSEEGKHKISESASKFLQSQGFLGNMVSSYLGENGLAEKITPAITMFLSSEETHQSVEKLLKKEWLKFKEKDVESVRELFNQNDLEESLAAFITKELNVKTYLDQPVGQLLESKLDLIKNEWIPKIVQLAFQKLSTQMSALLEQLNLFELVKKEVETFDVSRIERLVLEITKKEMNMITYLGALLGGIIGFIQGLIVLFIA</sequence>
<gene>
    <name evidence="7" type="ORF">E3U55_07330</name>
</gene>
<comment type="caution">
    <text evidence="7">The sequence shown here is derived from an EMBL/GenBank/DDBJ whole genome shotgun (WGS) entry which is preliminary data.</text>
</comment>
<dbReference type="InterPro" id="IPR016991">
    <property type="entry name" value="UCP032178"/>
</dbReference>
<keyword evidence="3 6" id="KW-0812">Transmembrane</keyword>
<accession>A0A4Y8IQA4</accession>
<comment type="subcellular location">
    <subcellularLocation>
        <location evidence="1">Cell membrane</location>
    </subcellularLocation>
</comment>
<feature type="transmembrane region" description="Helical" evidence="6">
    <location>
        <begin position="355"/>
        <end position="377"/>
    </location>
</feature>
<dbReference type="RefSeq" id="WP_134339778.1">
    <property type="nucleotide sequence ID" value="NZ_SOPW01000006.1"/>
</dbReference>
<dbReference type="InterPro" id="IPR007383">
    <property type="entry name" value="DUF445"/>
</dbReference>
<keyword evidence="4 6" id="KW-1133">Transmembrane helix</keyword>
<dbReference type="PANTHER" id="PTHR35791">
    <property type="entry name" value="UPF0754 MEMBRANE PROTEIN YHEB"/>
    <property type="match status" value="1"/>
</dbReference>
<comment type="similarity">
    <text evidence="2">Belongs to the UPF0754 family.</text>
</comment>
<dbReference type="PIRSF" id="PIRSF032178">
    <property type="entry name" value="UCP032178"/>
    <property type="match status" value="1"/>
</dbReference>
<name>A0A4Y8IQA4_9BACI</name>
<dbReference type="GO" id="GO:0005886">
    <property type="term" value="C:plasma membrane"/>
    <property type="evidence" value="ECO:0007669"/>
    <property type="project" value="UniProtKB-SubCell"/>
</dbReference>
<dbReference type="OrthoDB" id="9787430at2"/>
<evidence type="ECO:0000313" key="7">
    <source>
        <dbReference type="EMBL" id="TFB22106.1"/>
    </source>
</evidence>
<dbReference type="AlphaFoldDB" id="A0A4Y8IQA4"/>
<evidence type="ECO:0000256" key="5">
    <source>
        <dbReference type="ARBA" id="ARBA00023136"/>
    </source>
</evidence>
<evidence type="ECO:0000313" key="8">
    <source>
        <dbReference type="Proteomes" id="UP000297975"/>
    </source>
</evidence>
<organism evidence="7 8">
    <name type="scientific">Filobacillus milosensis</name>
    <dbReference type="NCBI Taxonomy" id="94137"/>
    <lineage>
        <taxon>Bacteria</taxon>
        <taxon>Bacillati</taxon>
        <taxon>Bacillota</taxon>
        <taxon>Bacilli</taxon>
        <taxon>Bacillales</taxon>
        <taxon>Bacillaceae</taxon>
        <taxon>Filobacillus</taxon>
    </lineage>
</organism>
<dbReference type="EMBL" id="SOPW01000006">
    <property type="protein sequence ID" value="TFB22106.1"/>
    <property type="molecule type" value="Genomic_DNA"/>
</dbReference>
<dbReference type="Pfam" id="PF04286">
    <property type="entry name" value="DUF445"/>
    <property type="match status" value="1"/>
</dbReference>
<evidence type="ECO:0000256" key="4">
    <source>
        <dbReference type="ARBA" id="ARBA00022989"/>
    </source>
</evidence>